<dbReference type="PANTHER" id="PTHR23113">
    <property type="entry name" value="GUANINE NUCLEOTIDE EXCHANGE FACTOR"/>
    <property type="match status" value="1"/>
</dbReference>
<dbReference type="PROSITE" id="PS50896">
    <property type="entry name" value="LISH"/>
    <property type="match status" value="1"/>
</dbReference>
<dbReference type="InterPro" id="IPR001895">
    <property type="entry name" value="RASGEF_cat_dom"/>
</dbReference>
<dbReference type="Proteomes" id="UP000076078">
    <property type="component" value="Unassembled WGS sequence"/>
</dbReference>
<dbReference type="AlphaFoldDB" id="A0A151ZSI9"/>
<dbReference type="Pfam" id="PF00617">
    <property type="entry name" value="RasGEF"/>
    <property type="match status" value="1"/>
</dbReference>
<dbReference type="FunCoup" id="A0A151ZSI9">
    <property type="interactions" value="11"/>
</dbReference>
<dbReference type="GO" id="GO:0005886">
    <property type="term" value="C:plasma membrane"/>
    <property type="evidence" value="ECO:0007669"/>
    <property type="project" value="TreeGrafter"/>
</dbReference>
<reference evidence="5 6" key="1">
    <citation type="submission" date="2015-12" db="EMBL/GenBank/DDBJ databases">
        <title>Dictyostelia acquired genes for synthesis and detection of signals that induce cell-type specialization by lateral gene transfer from prokaryotes.</title>
        <authorList>
            <person name="Gloeckner G."/>
            <person name="Schaap P."/>
        </authorList>
    </citation>
    <scope>NUCLEOTIDE SEQUENCE [LARGE SCALE GENOMIC DNA]</scope>
    <source>
        <strain evidence="5 6">TK</strain>
    </source>
</reference>
<keyword evidence="6" id="KW-1185">Reference proteome</keyword>
<dbReference type="STRING" id="361077.A0A151ZSI9"/>
<dbReference type="PROSITE" id="PS50212">
    <property type="entry name" value="RASGEF_NTER"/>
    <property type="match status" value="1"/>
</dbReference>
<dbReference type="Pfam" id="PF00618">
    <property type="entry name" value="RasGEF_N"/>
    <property type="match status" value="1"/>
</dbReference>
<dbReference type="SMART" id="SM00147">
    <property type="entry name" value="RasGEF"/>
    <property type="match status" value="1"/>
</dbReference>
<dbReference type="FunFam" id="1.10.840.10:FF:000009">
    <property type="entry name" value="rap guanine nucleotide exchange factor 1"/>
    <property type="match status" value="1"/>
</dbReference>
<dbReference type="OrthoDB" id="10254377at2759"/>
<feature type="domain" description="N-terminal Ras-GEF" evidence="4">
    <location>
        <begin position="186"/>
        <end position="318"/>
    </location>
</feature>
<dbReference type="CDD" id="cd00155">
    <property type="entry name" value="RasGEF"/>
    <property type="match status" value="1"/>
</dbReference>
<sequence length="605" mass="70855">MIESNHNDTIQNLYSKNKVDRSEWRRNVLKANPEINNLCDRIYPINRTIQFSKQFHPGKLQVKQKLDKQAVIQLILQHLSIKGLKQTKATLEKESKIQTPVTEGLGESRLVDYIRQAMRDIDKVYDLTMEHTEFTPEEKSSKLLERDEMFSYLDLLEEEDQDDGVNIWDEPVENIHIEKVKTDDIEEEVVKSASLNKLVEKLTHDSKMDLQFVKTFLMTYQSFCTPEKLLTKLIQRYNVPKNYKIPGGAAANTEEAREAFTKMVQIRVINVIKKWVDEYFSDFDEKLIQTLKSFIETFQSKYTALATGVLKSLNKNEKPVDTYKQILNDKTPEPVVPKNIFSNYLNIFDIDEEEIARQLTLIEFDIFRKIKPPELLNQSWNKPKLKARAPNVLKMIDRFNSVSMWVATLIVQTVKVRVRGRLMTKFMKIAEHLKNMNNFNSLMAIIAGLNFSSVYRLKHTRDEVSAQVQKSFQELEKIMNSEGNFKIYRTKMLQAAPPCLPYLGTHLTDLTFMEENPDYIPVDVLPTKRVELINFTKRTLVFKVISLLQQLQQQPYNLQPVHQIQEFLLNVRSDFKGQSLEIYQQELYKESLKREPKRAQRSDIQ</sequence>
<dbReference type="Gene3D" id="1.10.840.10">
    <property type="entry name" value="Ras guanine-nucleotide exchange factors catalytic domain"/>
    <property type="match status" value="1"/>
</dbReference>
<dbReference type="OMA" id="MTYQSFC"/>
<dbReference type="GO" id="GO:0005085">
    <property type="term" value="F:guanyl-nucleotide exchange factor activity"/>
    <property type="evidence" value="ECO:0007669"/>
    <property type="project" value="UniProtKB-KW"/>
</dbReference>
<feature type="domain" description="Ras-GEF" evidence="3">
    <location>
        <begin position="351"/>
        <end position="597"/>
    </location>
</feature>
<keyword evidence="1 2" id="KW-0344">Guanine-nucleotide releasing factor</keyword>
<dbReference type="InterPro" id="IPR023578">
    <property type="entry name" value="Ras_GEF_dom_sf"/>
</dbReference>
<dbReference type="SUPFAM" id="SSF48366">
    <property type="entry name" value="Ras GEF"/>
    <property type="match status" value="1"/>
</dbReference>
<dbReference type="Gene3D" id="1.20.870.10">
    <property type="entry name" value="Son of sevenless (SoS) protein Chain: S domain 1"/>
    <property type="match status" value="1"/>
</dbReference>
<gene>
    <name evidence="5" type="ORF">DLAC_04172</name>
</gene>
<name>A0A151ZSI9_TIELA</name>
<comment type="caution">
    <text evidence="5">The sequence shown here is derived from an EMBL/GenBank/DDBJ whole genome shotgun (WGS) entry which is preliminary data.</text>
</comment>
<protein>
    <submittedName>
        <fullName evidence="5">Ras guanine nucleotide exchange factor</fullName>
    </submittedName>
</protein>
<dbReference type="SMART" id="SM00667">
    <property type="entry name" value="LisH"/>
    <property type="match status" value="1"/>
</dbReference>
<evidence type="ECO:0000313" key="5">
    <source>
        <dbReference type="EMBL" id="KYQ96865.1"/>
    </source>
</evidence>
<evidence type="ECO:0000313" key="6">
    <source>
        <dbReference type="Proteomes" id="UP000076078"/>
    </source>
</evidence>
<accession>A0A151ZSI9</accession>
<dbReference type="GO" id="GO:0007265">
    <property type="term" value="P:Ras protein signal transduction"/>
    <property type="evidence" value="ECO:0007669"/>
    <property type="project" value="TreeGrafter"/>
</dbReference>
<dbReference type="CDD" id="cd06224">
    <property type="entry name" value="REM"/>
    <property type="match status" value="1"/>
</dbReference>
<evidence type="ECO:0000256" key="1">
    <source>
        <dbReference type="ARBA" id="ARBA00022658"/>
    </source>
</evidence>
<dbReference type="PROSITE" id="PS50009">
    <property type="entry name" value="RASGEF_CAT"/>
    <property type="match status" value="1"/>
</dbReference>
<dbReference type="EMBL" id="LODT01000021">
    <property type="protein sequence ID" value="KYQ96865.1"/>
    <property type="molecule type" value="Genomic_DNA"/>
</dbReference>
<dbReference type="SMART" id="SM00229">
    <property type="entry name" value="RasGEFN"/>
    <property type="match status" value="1"/>
</dbReference>
<evidence type="ECO:0000256" key="2">
    <source>
        <dbReference type="PROSITE-ProRule" id="PRU00168"/>
    </source>
</evidence>
<evidence type="ECO:0000259" key="3">
    <source>
        <dbReference type="PROSITE" id="PS50009"/>
    </source>
</evidence>
<dbReference type="InterPro" id="IPR006594">
    <property type="entry name" value="LisH"/>
</dbReference>
<dbReference type="InParanoid" id="A0A151ZSI9"/>
<dbReference type="InterPro" id="IPR000651">
    <property type="entry name" value="Ras-like_Gua-exchang_fac_N"/>
</dbReference>
<organism evidence="5 6">
    <name type="scientific">Tieghemostelium lacteum</name>
    <name type="common">Slime mold</name>
    <name type="synonym">Dictyostelium lacteum</name>
    <dbReference type="NCBI Taxonomy" id="361077"/>
    <lineage>
        <taxon>Eukaryota</taxon>
        <taxon>Amoebozoa</taxon>
        <taxon>Evosea</taxon>
        <taxon>Eumycetozoa</taxon>
        <taxon>Dictyostelia</taxon>
        <taxon>Dictyosteliales</taxon>
        <taxon>Raperosteliaceae</taxon>
        <taxon>Tieghemostelium</taxon>
    </lineage>
</organism>
<dbReference type="InterPro" id="IPR036964">
    <property type="entry name" value="RASGEF_cat_dom_sf"/>
</dbReference>
<proteinExistence type="predicted"/>
<dbReference type="InterPro" id="IPR008937">
    <property type="entry name" value="Ras-like_GEF"/>
</dbReference>
<dbReference type="PANTHER" id="PTHR23113:SF333">
    <property type="entry name" value="RAS GUANINE NUCLEOTIDE EXCHANGE FACTOR A"/>
    <property type="match status" value="1"/>
</dbReference>
<evidence type="ECO:0000259" key="4">
    <source>
        <dbReference type="PROSITE" id="PS50212"/>
    </source>
</evidence>